<evidence type="ECO:0000313" key="7">
    <source>
        <dbReference type="Proteomes" id="UP000027946"/>
    </source>
</evidence>
<dbReference type="Pfam" id="PF11258">
    <property type="entry name" value="DUF3048"/>
    <property type="match status" value="1"/>
</dbReference>
<keyword evidence="2" id="KW-0732">Signal</keyword>
<reference evidence="5 7" key="1">
    <citation type="submission" date="2014-03" db="EMBL/GenBank/DDBJ databases">
        <title>Genome sequence of Clostridium litorale W6, DSM 5388.</title>
        <authorList>
            <person name="Poehlein A."/>
            <person name="Jagirdar A."/>
            <person name="Khonsari B."/>
            <person name="Chibani C.M."/>
            <person name="Gutierrez Gutierrez D.A."/>
            <person name="Davydova E."/>
            <person name="Alghaithi H.S."/>
            <person name="Nair K.P."/>
            <person name="Dhamotharan K."/>
            <person name="Chandran L."/>
            <person name="G W."/>
            <person name="Daniel R."/>
        </authorList>
    </citation>
    <scope>NUCLEOTIDE SEQUENCE [LARGE SCALE GENOMIC DNA]</scope>
    <source>
        <strain evidence="5 7">W6</strain>
    </source>
</reference>
<protein>
    <recommendedName>
        <fullName evidence="8">Lipoprotein YerB</fullName>
    </recommendedName>
</protein>
<dbReference type="Gene3D" id="3.50.90.10">
    <property type="entry name" value="YerB-like"/>
    <property type="match status" value="1"/>
</dbReference>
<proteinExistence type="predicted"/>
<accession>A0A069RA80</accession>
<evidence type="ECO:0000313" key="6">
    <source>
        <dbReference type="EMBL" id="KDR95388.1"/>
    </source>
</evidence>
<feature type="compositionally biased region" description="Polar residues" evidence="1">
    <location>
        <begin position="30"/>
        <end position="48"/>
    </location>
</feature>
<dbReference type="Pfam" id="PF17479">
    <property type="entry name" value="DUF3048_C"/>
    <property type="match status" value="1"/>
</dbReference>
<dbReference type="InterPro" id="IPR035328">
    <property type="entry name" value="DUF3048_C"/>
</dbReference>
<dbReference type="SUPFAM" id="SSF159774">
    <property type="entry name" value="YerB-like"/>
    <property type="match status" value="1"/>
</dbReference>
<comment type="caution">
    <text evidence="5">The sequence shown here is derived from an EMBL/GenBank/DDBJ whole genome shotgun (WGS) entry which is preliminary data.</text>
</comment>
<dbReference type="Proteomes" id="UP000027946">
    <property type="component" value="Unassembled WGS sequence"/>
</dbReference>
<name>A0A069RA80_PEPLI</name>
<dbReference type="PROSITE" id="PS51257">
    <property type="entry name" value="PROKAR_LIPOPROTEIN"/>
    <property type="match status" value="1"/>
</dbReference>
<dbReference type="InterPro" id="IPR023158">
    <property type="entry name" value="YerB-like_sf"/>
</dbReference>
<dbReference type="EMBL" id="JJMM01000010">
    <property type="protein sequence ID" value="KDR95388.1"/>
    <property type="molecule type" value="Genomic_DNA"/>
</dbReference>
<evidence type="ECO:0000256" key="2">
    <source>
        <dbReference type="SAM" id="SignalP"/>
    </source>
</evidence>
<feature type="region of interest" description="Disordered" evidence="1">
    <location>
        <begin position="26"/>
        <end position="62"/>
    </location>
</feature>
<keyword evidence="7" id="KW-1185">Reference proteome</keyword>
<evidence type="ECO:0008006" key="8">
    <source>
        <dbReference type="Google" id="ProtNLM"/>
    </source>
</evidence>
<evidence type="ECO:0000313" key="5">
    <source>
        <dbReference type="EMBL" id="KDR93961.1"/>
    </source>
</evidence>
<organism evidence="5 7">
    <name type="scientific">Peptoclostridium litorale DSM 5388</name>
    <dbReference type="NCBI Taxonomy" id="1121324"/>
    <lineage>
        <taxon>Bacteria</taxon>
        <taxon>Bacillati</taxon>
        <taxon>Bacillota</taxon>
        <taxon>Clostridia</taxon>
        <taxon>Peptostreptococcales</taxon>
        <taxon>Peptoclostridiaceae</taxon>
        <taxon>Peptoclostridium</taxon>
    </lineage>
</organism>
<dbReference type="eggNOG" id="COG1470">
    <property type="taxonomic scope" value="Bacteria"/>
</dbReference>
<feature type="domain" description="DUF3048" evidence="3">
    <location>
        <begin position="81"/>
        <end position="221"/>
    </location>
</feature>
<evidence type="ECO:0000256" key="1">
    <source>
        <dbReference type="SAM" id="MobiDB-lite"/>
    </source>
</evidence>
<feature type="chain" id="PRO_5038207014" description="Lipoprotein YerB" evidence="2">
    <location>
        <begin position="21"/>
        <end position="368"/>
    </location>
</feature>
<feature type="domain" description="DUF3048" evidence="4">
    <location>
        <begin position="252"/>
        <end position="355"/>
    </location>
</feature>
<dbReference type="EMBL" id="JJMM01000026">
    <property type="protein sequence ID" value="KDR93961.1"/>
    <property type="molecule type" value="Genomic_DNA"/>
</dbReference>
<evidence type="ECO:0000259" key="4">
    <source>
        <dbReference type="Pfam" id="PF17479"/>
    </source>
</evidence>
<feature type="signal peptide" evidence="2">
    <location>
        <begin position="1"/>
        <end position="20"/>
    </location>
</feature>
<dbReference type="AlphaFoldDB" id="A0A069RA80"/>
<dbReference type="RefSeq" id="WP_052636018.1">
    <property type="nucleotide sequence ID" value="NZ_JJMM01000010.1"/>
</dbReference>
<sequence length="368" mass="40873">MKKNIVICIMCALFIFGLSGCNETPKEVNDSSNGVENANGQVNENISSEAKPDGADSEDIGENGGQEAAVQYIETVKSRYTGVPVSAEAAESPAYMVIVENLRSARPQSGISKADIVFETLAEGGITRYIALFQSQKADSIGPVRSTRPYIQELAASFDLPFAHCGGSMQALSEVKKYSLMNINEMWRSSYFYRSKNRRAPHNLYTSSGKMEKALQNLGYSHDEDFAIGFDDEPTEYERLENAYEIKVVPSKYTNSSFKYADGVYQRYQEGKKDMDMATSSHIGVRNVVVQLTSIVNLNDKEGHVNVKLDGTGSAYVFRDGKVINATWSKDVFRAQTRLYDGSGSEIKLKSGKTWWYIIGKNSSVEWK</sequence>
<dbReference type="InterPro" id="IPR021416">
    <property type="entry name" value="DUF3048_N"/>
</dbReference>
<gene>
    <name evidence="6" type="ORF">CLIT_10c01150</name>
    <name evidence="5" type="ORF">CLIT_23c02330</name>
</gene>
<evidence type="ECO:0000259" key="3">
    <source>
        <dbReference type="Pfam" id="PF11258"/>
    </source>
</evidence>
<dbReference type="STRING" id="1121324.CLIT_10c01150"/>